<feature type="compositionally biased region" description="Basic and acidic residues" evidence="1">
    <location>
        <begin position="84"/>
        <end position="100"/>
    </location>
</feature>
<proteinExistence type="predicted"/>
<sequence length="181" mass="19621">MCLEKRKRDEFKAGGRSLVVEGEVDAGLGKLLLGIPHCSSQSAESAARWQWWEFDDNRLTTVTCCLAAKMAAIREGAAEWRRRVRDAVSKKPRDIIKKEADSEESSPPPAPSPLPPPPPPPPPGTLPLLSSAYQIPSAVLAVRLESAPVCSSPLLYKYLSGTFCGASSVEKRRPQTPRACA</sequence>
<organism evidence="2 3">
    <name type="scientific">Pleuronectes platessa</name>
    <name type="common">European plaice</name>
    <dbReference type="NCBI Taxonomy" id="8262"/>
    <lineage>
        <taxon>Eukaryota</taxon>
        <taxon>Metazoa</taxon>
        <taxon>Chordata</taxon>
        <taxon>Craniata</taxon>
        <taxon>Vertebrata</taxon>
        <taxon>Euteleostomi</taxon>
        <taxon>Actinopterygii</taxon>
        <taxon>Neopterygii</taxon>
        <taxon>Teleostei</taxon>
        <taxon>Neoteleostei</taxon>
        <taxon>Acanthomorphata</taxon>
        <taxon>Carangaria</taxon>
        <taxon>Pleuronectiformes</taxon>
        <taxon>Pleuronectoidei</taxon>
        <taxon>Pleuronectidae</taxon>
        <taxon>Pleuronectes</taxon>
    </lineage>
</organism>
<evidence type="ECO:0000313" key="3">
    <source>
        <dbReference type="Proteomes" id="UP001153269"/>
    </source>
</evidence>
<feature type="compositionally biased region" description="Pro residues" evidence="1">
    <location>
        <begin position="106"/>
        <end position="125"/>
    </location>
</feature>
<name>A0A9N7YZ78_PLEPL</name>
<dbReference type="AlphaFoldDB" id="A0A9N7YZ78"/>
<comment type="caution">
    <text evidence="2">The sequence shown here is derived from an EMBL/GenBank/DDBJ whole genome shotgun (WGS) entry which is preliminary data.</text>
</comment>
<reference evidence="2" key="1">
    <citation type="submission" date="2020-03" db="EMBL/GenBank/DDBJ databases">
        <authorList>
            <person name="Weist P."/>
        </authorList>
    </citation>
    <scope>NUCLEOTIDE SEQUENCE</scope>
</reference>
<protein>
    <submittedName>
        <fullName evidence="2">Uncharacterized protein</fullName>
    </submittedName>
</protein>
<dbReference type="EMBL" id="CADEAL010003235">
    <property type="protein sequence ID" value="CAB1443954.1"/>
    <property type="molecule type" value="Genomic_DNA"/>
</dbReference>
<keyword evidence="3" id="KW-1185">Reference proteome</keyword>
<gene>
    <name evidence="2" type="ORF">PLEPLA_LOCUS31670</name>
</gene>
<dbReference type="Proteomes" id="UP001153269">
    <property type="component" value="Unassembled WGS sequence"/>
</dbReference>
<evidence type="ECO:0000313" key="2">
    <source>
        <dbReference type="EMBL" id="CAB1443954.1"/>
    </source>
</evidence>
<evidence type="ECO:0000256" key="1">
    <source>
        <dbReference type="SAM" id="MobiDB-lite"/>
    </source>
</evidence>
<feature type="region of interest" description="Disordered" evidence="1">
    <location>
        <begin position="84"/>
        <end position="127"/>
    </location>
</feature>
<accession>A0A9N7YZ78</accession>